<sequence length="704" mass="76292">MSFLERVLAFFGLGDIQWLFMVTLFIASVVTLMIYFVQYYLDNVSYASEKPVDASSLSEANALLSWALSLQSWKAEWRKAWVRALNDNSKLTGNSFQLTFQENGLQSTDLVLSQVSGFRKSAGGKMMRCQVFGEKLQFTVGAQSAGAVSREPQQYTVTIAPLQLQLDLQLTEASGEVRLNWGLLGVEALDMQLSPTSSQGASAGLSTYVVRERLRQVLCRVRPSAVLSSHPAQPEEMRDARGRPPQVVSPPKPPRAHEWKLLVKNIRVTCSQEGSAAGSMSPQCVLQLNDPPQRQCTSVLKHTHSPSWDQPFIFELNGRSKELNIQLVNTGNSPECCLLGQVSVPFDLVKKHPKGQQTFALTTKDVVAGTLTTEFTYLEPSEVRTWQTPTPAASKRVEMDRTVMPCGTVVTTVTAVKSKPGRALPPGLMETPMKPPTKAKMSQRRVSEQPSMLTATVSKALSSSDTELLMLNGTDPVAEAAIRQLQESARQKLKSPVKKSTIIISGVTKAPLSQDEELALMAGYAAAMDASLSQGHEETPAAKAPNATLAIGTGAAAGELNPGPAQLHDPLEGPSNGPMGAEAAVVLGVAAEDWESQTGEGEDPDADKASLSLCMSESGLKKGRGSFLHKGAKLFFRRRHQRKDPGMSQSHNDLVYLEQPEQANAAAAGERQRRTATLRRIINRKLLHRAPKSQGNGCAAEPSA</sequence>
<evidence type="ECO:0000256" key="2">
    <source>
        <dbReference type="SAM" id="Phobius"/>
    </source>
</evidence>
<dbReference type="AlphaFoldDB" id="A0ABD1K5D9"/>
<feature type="region of interest" description="Disordered" evidence="1">
    <location>
        <begin position="228"/>
        <end position="254"/>
    </location>
</feature>
<feature type="transmembrane region" description="Helical" evidence="2">
    <location>
        <begin position="18"/>
        <end position="41"/>
    </location>
</feature>
<proteinExistence type="predicted"/>
<dbReference type="InterPro" id="IPR039934">
    <property type="entry name" value="C2CD2/C2CD2L"/>
</dbReference>
<dbReference type="EMBL" id="JBHFQA010000008">
    <property type="protein sequence ID" value="KAL2094349.1"/>
    <property type="molecule type" value="Genomic_DNA"/>
</dbReference>
<accession>A0ABD1K5D9</accession>
<feature type="domain" description="C2" evidence="3">
    <location>
        <begin position="240"/>
        <end position="359"/>
    </location>
</feature>
<dbReference type="Proteomes" id="UP001591681">
    <property type="component" value="Unassembled WGS sequence"/>
</dbReference>
<evidence type="ECO:0000313" key="5">
    <source>
        <dbReference type="Proteomes" id="UP001591681"/>
    </source>
</evidence>
<reference evidence="4 5" key="1">
    <citation type="submission" date="2024-09" db="EMBL/GenBank/DDBJ databases">
        <title>A chromosome-level genome assembly of Gray's grenadier anchovy, Coilia grayii.</title>
        <authorList>
            <person name="Fu Z."/>
        </authorList>
    </citation>
    <scope>NUCLEOTIDE SEQUENCE [LARGE SCALE GENOMIC DNA]</scope>
    <source>
        <strain evidence="4">G4</strain>
        <tissue evidence="4">Muscle</tissue>
    </source>
</reference>
<evidence type="ECO:0000256" key="1">
    <source>
        <dbReference type="SAM" id="MobiDB-lite"/>
    </source>
</evidence>
<protein>
    <recommendedName>
        <fullName evidence="3">C2 domain-containing protein</fullName>
    </recommendedName>
</protein>
<dbReference type="SMART" id="SM00239">
    <property type="entry name" value="C2"/>
    <property type="match status" value="1"/>
</dbReference>
<dbReference type="InterPro" id="IPR035892">
    <property type="entry name" value="C2_domain_sf"/>
</dbReference>
<dbReference type="InterPro" id="IPR000008">
    <property type="entry name" value="C2_dom"/>
</dbReference>
<organism evidence="4 5">
    <name type="scientific">Coilia grayii</name>
    <name type="common">Gray's grenadier anchovy</name>
    <dbReference type="NCBI Taxonomy" id="363190"/>
    <lineage>
        <taxon>Eukaryota</taxon>
        <taxon>Metazoa</taxon>
        <taxon>Chordata</taxon>
        <taxon>Craniata</taxon>
        <taxon>Vertebrata</taxon>
        <taxon>Euteleostomi</taxon>
        <taxon>Actinopterygii</taxon>
        <taxon>Neopterygii</taxon>
        <taxon>Teleostei</taxon>
        <taxon>Clupei</taxon>
        <taxon>Clupeiformes</taxon>
        <taxon>Clupeoidei</taxon>
        <taxon>Engraulidae</taxon>
        <taxon>Coilinae</taxon>
        <taxon>Coilia</taxon>
    </lineage>
</organism>
<dbReference type="PANTHER" id="PTHR21119">
    <property type="entry name" value="C2 DOMAIN-CONTAINING PROTEIN"/>
    <property type="match status" value="1"/>
</dbReference>
<comment type="caution">
    <text evidence="4">The sequence shown here is derived from an EMBL/GenBank/DDBJ whole genome shotgun (WGS) entry which is preliminary data.</text>
</comment>
<dbReference type="Pfam" id="PF18696">
    <property type="entry name" value="SMP_C2CD2L"/>
    <property type="match status" value="1"/>
</dbReference>
<keyword evidence="2" id="KW-0812">Transmembrane</keyword>
<dbReference type="PANTHER" id="PTHR21119:SF7">
    <property type="entry name" value="C2 DOMAIN-CONTAINING PROTEIN 2"/>
    <property type="match status" value="1"/>
</dbReference>
<keyword evidence="2" id="KW-1133">Transmembrane helix</keyword>
<dbReference type="PROSITE" id="PS50004">
    <property type="entry name" value="C2"/>
    <property type="match status" value="1"/>
</dbReference>
<dbReference type="CDD" id="cd21682">
    <property type="entry name" value="SMP_C2CD2"/>
    <property type="match status" value="1"/>
</dbReference>
<evidence type="ECO:0000259" key="3">
    <source>
        <dbReference type="PROSITE" id="PS50004"/>
    </source>
</evidence>
<dbReference type="SUPFAM" id="SSF49562">
    <property type="entry name" value="C2 domain (Calcium/lipid-binding domain, CaLB)"/>
    <property type="match status" value="1"/>
</dbReference>
<feature type="compositionally biased region" description="Basic and acidic residues" evidence="1">
    <location>
        <begin position="233"/>
        <end position="242"/>
    </location>
</feature>
<keyword evidence="2" id="KW-0472">Membrane</keyword>
<dbReference type="Gene3D" id="2.60.40.150">
    <property type="entry name" value="C2 domain"/>
    <property type="match status" value="1"/>
</dbReference>
<dbReference type="Pfam" id="PF00168">
    <property type="entry name" value="C2"/>
    <property type="match status" value="1"/>
</dbReference>
<keyword evidence="5" id="KW-1185">Reference proteome</keyword>
<name>A0ABD1K5D9_9TELE</name>
<evidence type="ECO:0000313" key="4">
    <source>
        <dbReference type="EMBL" id="KAL2094349.1"/>
    </source>
</evidence>
<dbReference type="InterPro" id="IPR040885">
    <property type="entry name" value="SMP_C2CD2L"/>
</dbReference>
<gene>
    <name evidence="4" type="ORF">ACEWY4_009068</name>
</gene>
<feature type="region of interest" description="Disordered" evidence="1">
    <location>
        <begin position="419"/>
        <end position="452"/>
    </location>
</feature>